<keyword evidence="3" id="KW-1185">Reference proteome</keyword>
<dbReference type="EMBL" id="CP152276">
    <property type="protein sequence ID" value="XAE41245.1"/>
    <property type="molecule type" value="Genomic_DNA"/>
</dbReference>
<reference evidence="2 3" key="1">
    <citation type="submission" date="2024-04" db="EMBL/GenBank/DDBJ databases">
        <title>Complete genome sequence of Nguyenibacter vanlangesis HBCM-1154, a strain capable of nitrogen fixation, IAA production, and phosphorus solubilization isolated from sugarcane soil.</title>
        <authorList>
            <person name="MY HANH P."/>
        </authorList>
    </citation>
    <scope>NUCLEOTIDE SEQUENCE [LARGE SCALE GENOMIC DNA]</scope>
    <source>
        <strain evidence="2 3">HBCM 1154</strain>
    </source>
</reference>
<accession>A0ABZ3D0T1</accession>
<dbReference type="InterPro" id="IPR035093">
    <property type="entry name" value="RelE/ParE_toxin_dom_sf"/>
</dbReference>
<dbReference type="Pfam" id="PF05016">
    <property type="entry name" value="ParE_toxin"/>
    <property type="match status" value="1"/>
</dbReference>
<protein>
    <submittedName>
        <fullName evidence="2">Type II toxin-antitoxin system RelE/ParE family toxin</fullName>
    </submittedName>
</protein>
<evidence type="ECO:0000256" key="1">
    <source>
        <dbReference type="ARBA" id="ARBA00022649"/>
    </source>
</evidence>
<keyword evidence="1" id="KW-1277">Toxin-antitoxin system</keyword>
<organism evidence="2 3">
    <name type="scientific">Nguyenibacter vanlangensis</name>
    <dbReference type="NCBI Taxonomy" id="1216886"/>
    <lineage>
        <taxon>Bacteria</taxon>
        <taxon>Pseudomonadati</taxon>
        <taxon>Pseudomonadota</taxon>
        <taxon>Alphaproteobacteria</taxon>
        <taxon>Acetobacterales</taxon>
        <taxon>Acetobacteraceae</taxon>
        <taxon>Nguyenibacter</taxon>
    </lineage>
</organism>
<dbReference type="InterPro" id="IPR007712">
    <property type="entry name" value="RelE/ParE_toxin"/>
</dbReference>
<evidence type="ECO:0000313" key="2">
    <source>
        <dbReference type="EMBL" id="XAE41245.1"/>
    </source>
</evidence>
<proteinExistence type="predicted"/>
<dbReference type="Gene3D" id="3.30.2310.20">
    <property type="entry name" value="RelE-like"/>
    <property type="match status" value="1"/>
</dbReference>
<name>A0ABZ3D0T1_9PROT</name>
<dbReference type="Proteomes" id="UP001449795">
    <property type="component" value="Chromosome"/>
</dbReference>
<sequence>MTDFRVQDQAGHRLDEIYTYTRERWGDAQAEAYIRGLFDRFRAIAGRQFPWRPIPAAFGVHGYVCRHEHHFIYWRELSDGAVGIVTVLHERMHQMNRFREDFSG</sequence>
<dbReference type="RefSeq" id="WP_342627215.1">
    <property type="nucleotide sequence ID" value="NZ_CP152276.1"/>
</dbReference>
<evidence type="ECO:0000313" key="3">
    <source>
        <dbReference type="Proteomes" id="UP001449795"/>
    </source>
</evidence>
<gene>
    <name evidence="2" type="ORF">AAC691_13100</name>
</gene>